<evidence type="ECO:0000313" key="3">
    <source>
        <dbReference type="Proteomes" id="UP000319257"/>
    </source>
</evidence>
<dbReference type="InterPro" id="IPR037523">
    <property type="entry name" value="VOC_core"/>
</dbReference>
<dbReference type="SUPFAM" id="SSF54593">
    <property type="entry name" value="Glyoxalase/Bleomycin resistance protein/Dihydroxybiphenyl dioxygenase"/>
    <property type="match status" value="1"/>
</dbReference>
<evidence type="ECO:0000259" key="1">
    <source>
        <dbReference type="PROSITE" id="PS51819"/>
    </source>
</evidence>
<keyword evidence="3" id="KW-1185">Reference proteome</keyword>
<dbReference type="InterPro" id="IPR029068">
    <property type="entry name" value="Glyas_Bleomycin-R_OHBP_Dase"/>
</dbReference>
<evidence type="ECO:0000313" key="2">
    <source>
        <dbReference type="EMBL" id="TPX12714.1"/>
    </source>
</evidence>
<dbReference type="AlphaFoldDB" id="A0A507B1Y5"/>
<reference evidence="2 3" key="1">
    <citation type="submission" date="2019-06" db="EMBL/GenBank/DDBJ databases">
        <title>Draft genome sequence of the filamentous fungus Phialemoniopsis curvata isolated from diesel fuel.</title>
        <authorList>
            <person name="Varaljay V.A."/>
            <person name="Lyon W.J."/>
            <person name="Crouch A.L."/>
            <person name="Drake C.E."/>
            <person name="Hollomon J.M."/>
            <person name="Nadeau L.J."/>
            <person name="Nunn H.S."/>
            <person name="Stevenson B.S."/>
            <person name="Bojanowski C.L."/>
            <person name="Crookes-Goodson W.J."/>
        </authorList>
    </citation>
    <scope>NUCLEOTIDE SEQUENCE [LARGE SCALE GENOMIC DNA]</scope>
    <source>
        <strain evidence="2 3">D216</strain>
    </source>
</reference>
<dbReference type="RefSeq" id="XP_030994425.1">
    <property type="nucleotide sequence ID" value="XM_031143824.1"/>
</dbReference>
<dbReference type="InterPro" id="IPR004360">
    <property type="entry name" value="Glyas_Fos-R_dOase_dom"/>
</dbReference>
<accession>A0A507B1Y5</accession>
<gene>
    <name evidence="2" type="ORF">E0L32_000891</name>
</gene>
<dbReference type="Pfam" id="PF00903">
    <property type="entry name" value="Glyoxalase"/>
    <property type="match status" value="1"/>
</dbReference>
<dbReference type="STRING" id="1093900.A0A507B1Y5"/>
<comment type="caution">
    <text evidence="2">The sequence shown here is derived from an EMBL/GenBank/DDBJ whole genome shotgun (WGS) entry which is preliminary data.</text>
</comment>
<dbReference type="GeneID" id="41968338"/>
<name>A0A507B1Y5_9PEZI</name>
<dbReference type="Proteomes" id="UP000319257">
    <property type="component" value="Unassembled WGS sequence"/>
</dbReference>
<protein>
    <recommendedName>
        <fullName evidence="1">VOC domain-containing protein</fullName>
    </recommendedName>
</protein>
<dbReference type="PROSITE" id="PS51819">
    <property type="entry name" value="VOC"/>
    <property type="match status" value="1"/>
</dbReference>
<dbReference type="InParanoid" id="A0A507B1Y5"/>
<sequence>MRVAFMSTGQGTGLELFEFEDPKPAPEQKYNFARDFNRGGFFHLGVTTPNVDDLCEKLVKYGGKRVGPTMPAFQYKTCCVEDPWGNILEIMDFTFDQYMAEFSAAQFDLTKQAEASSSEGA</sequence>
<organism evidence="2 3">
    <name type="scientific">Thyridium curvatum</name>
    <dbReference type="NCBI Taxonomy" id="1093900"/>
    <lineage>
        <taxon>Eukaryota</taxon>
        <taxon>Fungi</taxon>
        <taxon>Dikarya</taxon>
        <taxon>Ascomycota</taxon>
        <taxon>Pezizomycotina</taxon>
        <taxon>Sordariomycetes</taxon>
        <taxon>Sordariomycetidae</taxon>
        <taxon>Thyridiales</taxon>
        <taxon>Thyridiaceae</taxon>
        <taxon>Thyridium</taxon>
    </lineage>
</organism>
<feature type="domain" description="VOC" evidence="1">
    <location>
        <begin position="1"/>
        <end position="93"/>
    </location>
</feature>
<dbReference type="Gene3D" id="3.10.180.10">
    <property type="entry name" value="2,3-Dihydroxybiphenyl 1,2-Dioxygenase, domain 1"/>
    <property type="match status" value="1"/>
</dbReference>
<proteinExistence type="predicted"/>
<dbReference type="EMBL" id="SKBQ01000003">
    <property type="protein sequence ID" value="TPX12714.1"/>
    <property type="molecule type" value="Genomic_DNA"/>
</dbReference>
<dbReference type="OrthoDB" id="16820at2759"/>